<dbReference type="SUPFAM" id="SSF48452">
    <property type="entry name" value="TPR-like"/>
    <property type="match status" value="1"/>
</dbReference>
<dbReference type="InterPro" id="IPR029058">
    <property type="entry name" value="AB_hydrolase_fold"/>
</dbReference>
<evidence type="ECO:0000259" key="2">
    <source>
        <dbReference type="Pfam" id="PF00561"/>
    </source>
</evidence>
<gene>
    <name evidence="3" type="ORF">D1627_09525</name>
</gene>
<evidence type="ECO:0000313" key="4">
    <source>
        <dbReference type="Proteomes" id="UP000266005"/>
    </source>
</evidence>
<dbReference type="InterPro" id="IPR050266">
    <property type="entry name" value="AB_hydrolase_sf"/>
</dbReference>
<feature type="domain" description="AB hydrolase-1" evidence="2">
    <location>
        <begin position="31"/>
        <end position="141"/>
    </location>
</feature>
<dbReference type="RefSeq" id="WP_119432022.1">
    <property type="nucleotide sequence ID" value="NZ_QWGE01000003.1"/>
</dbReference>
<dbReference type="SUPFAM" id="SSF53474">
    <property type="entry name" value="alpha/beta-Hydrolases"/>
    <property type="match status" value="1"/>
</dbReference>
<dbReference type="PANTHER" id="PTHR43798:SF33">
    <property type="entry name" value="HYDROLASE, PUTATIVE (AFU_ORTHOLOGUE AFUA_2G14860)-RELATED"/>
    <property type="match status" value="1"/>
</dbReference>
<name>A0A399S036_9BACT</name>
<comment type="caution">
    <text evidence="3">The sequence shown here is derived from an EMBL/GenBank/DDBJ whole genome shotgun (WGS) entry which is preliminary data.</text>
</comment>
<dbReference type="InterPro" id="IPR000073">
    <property type="entry name" value="AB_hydrolase_1"/>
</dbReference>
<evidence type="ECO:0000313" key="3">
    <source>
        <dbReference type="EMBL" id="RIJ37366.1"/>
    </source>
</evidence>
<dbReference type="InterPro" id="IPR011990">
    <property type="entry name" value="TPR-like_helical_dom_sf"/>
</dbReference>
<dbReference type="GO" id="GO:0016020">
    <property type="term" value="C:membrane"/>
    <property type="evidence" value="ECO:0007669"/>
    <property type="project" value="TreeGrafter"/>
</dbReference>
<reference evidence="4" key="1">
    <citation type="submission" date="2018-08" db="EMBL/GenBank/DDBJ databases">
        <title>Mucilaginibacter sp. MYSH2.</title>
        <authorList>
            <person name="Seo T."/>
        </authorList>
    </citation>
    <scope>NUCLEOTIDE SEQUENCE [LARGE SCALE GENOMIC DNA]</scope>
    <source>
        <strain evidence="4">KIRAN</strain>
    </source>
</reference>
<evidence type="ECO:0000256" key="1">
    <source>
        <dbReference type="PROSITE-ProRule" id="PRU00339"/>
    </source>
</evidence>
<dbReference type="PANTHER" id="PTHR43798">
    <property type="entry name" value="MONOACYLGLYCEROL LIPASE"/>
    <property type="match status" value="1"/>
</dbReference>
<feature type="repeat" description="TPR" evidence="1">
    <location>
        <begin position="343"/>
        <end position="376"/>
    </location>
</feature>
<dbReference type="Gene3D" id="3.40.50.1820">
    <property type="entry name" value="alpha/beta hydrolase"/>
    <property type="match status" value="1"/>
</dbReference>
<proteinExistence type="predicted"/>
<keyword evidence="3" id="KW-0378">Hydrolase</keyword>
<keyword evidence="1" id="KW-0802">TPR repeat</keyword>
<dbReference type="EMBL" id="QWGE01000003">
    <property type="protein sequence ID" value="RIJ37366.1"/>
    <property type="molecule type" value="Genomic_DNA"/>
</dbReference>
<organism evidence="3 4">
    <name type="scientific">Pontibacter oryzae</name>
    <dbReference type="NCBI Taxonomy" id="2304593"/>
    <lineage>
        <taxon>Bacteria</taxon>
        <taxon>Pseudomonadati</taxon>
        <taxon>Bacteroidota</taxon>
        <taxon>Cytophagia</taxon>
        <taxon>Cytophagales</taxon>
        <taxon>Hymenobacteraceae</taxon>
        <taxon>Pontibacter</taxon>
    </lineage>
</organism>
<protein>
    <submittedName>
        <fullName evidence="3">Alpha/beta hydrolase</fullName>
    </submittedName>
</protein>
<sequence>MFGAAHAQQTQMIQVGDHALETVQGGEGEYTVVFEAGFGSDYKVWGKVASEIAVANKVLLYSRAGCGNSGKSANPQTLEQAVQDLSMLLEKANINTPLILVGHSYGAFIIRQYAALNKDKVKGMVFVDPAHERLMQELKKVDYAKAMNDVALQRSFMPERFKEENELINQLFEKAALPDAGLLPEVPVAVLTSVQQHAKPELFLHEPQGVEVWRRLHNEFFAQFANGAHILTSRSGHNIHKEEPELVVNAIQQVIQSATKERQRQAYQAKVTELQSKLHTAAAYVKKGQQQKAEELVFEALAATGFDEKTINAIGYQQLGNATDMPVAVLIFKYNAIQYASSANAYDSYGEALMSHGKLKSAKAQFEKAIALATLNKDTATLKSSENNLAKLKQQHSAKK</sequence>
<dbReference type="PROSITE" id="PS50005">
    <property type="entry name" value="TPR"/>
    <property type="match status" value="1"/>
</dbReference>
<dbReference type="Proteomes" id="UP000266005">
    <property type="component" value="Unassembled WGS sequence"/>
</dbReference>
<dbReference type="GO" id="GO:0016787">
    <property type="term" value="F:hydrolase activity"/>
    <property type="evidence" value="ECO:0007669"/>
    <property type="project" value="UniProtKB-KW"/>
</dbReference>
<accession>A0A399S036</accession>
<dbReference type="OrthoDB" id="59888at2"/>
<dbReference type="Pfam" id="PF00561">
    <property type="entry name" value="Abhydrolase_1"/>
    <property type="match status" value="1"/>
</dbReference>
<dbReference type="AlphaFoldDB" id="A0A399S036"/>
<dbReference type="InterPro" id="IPR019734">
    <property type="entry name" value="TPR_rpt"/>
</dbReference>
<keyword evidence="4" id="KW-1185">Reference proteome</keyword>